<dbReference type="CDD" id="cd02248">
    <property type="entry name" value="Peptidase_C1A"/>
    <property type="match status" value="2"/>
</dbReference>
<feature type="domain" description="Peptidase C1A papain C-terminal" evidence="7">
    <location>
        <begin position="451"/>
        <end position="667"/>
    </location>
</feature>
<dbReference type="PROSITE" id="PS00640">
    <property type="entry name" value="THIOL_PROTEASE_ASN"/>
    <property type="match status" value="2"/>
</dbReference>
<dbReference type="PROSITE" id="PS00139">
    <property type="entry name" value="THIOL_PROTEASE_CYS"/>
    <property type="match status" value="2"/>
</dbReference>
<keyword evidence="2" id="KW-0645">Protease</keyword>
<reference evidence="10" key="1">
    <citation type="submission" date="2025-08" db="UniProtKB">
        <authorList>
            <consortium name="RefSeq"/>
        </authorList>
    </citation>
    <scope>IDENTIFICATION</scope>
    <source>
        <tissue evidence="10">Adult</tissue>
    </source>
</reference>
<gene>
    <name evidence="10" type="primary">LOC105232839</name>
</gene>
<evidence type="ECO:0000256" key="2">
    <source>
        <dbReference type="ARBA" id="ARBA00022670"/>
    </source>
</evidence>
<evidence type="ECO:0000256" key="6">
    <source>
        <dbReference type="ARBA" id="ARBA00023157"/>
    </source>
</evidence>
<evidence type="ECO:0000259" key="8">
    <source>
        <dbReference type="SMART" id="SM00848"/>
    </source>
</evidence>
<dbReference type="InterPro" id="IPR025660">
    <property type="entry name" value="Pept_his_AS"/>
</dbReference>
<feature type="domain" description="Cathepsin propeptide inhibitor" evidence="8">
    <location>
        <begin position="356"/>
        <end position="416"/>
    </location>
</feature>
<dbReference type="SMART" id="SM00645">
    <property type="entry name" value="Pept_C1"/>
    <property type="match status" value="2"/>
</dbReference>
<comment type="similarity">
    <text evidence="1">Belongs to the peptidase C1 family.</text>
</comment>
<accession>A0ABM3JEF4</accession>
<dbReference type="Pfam" id="PF00112">
    <property type="entry name" value="Peptidase_C1"/>
    <property type="match status" value="2"/>
</dbReference>
<dbReference type="InterPro" id="IPR000668">
    <property type="entry name" value="Peptidase_C1A_C"/>
</dbReference>
<name>A0ABM3JEF4_BACDO</name>
<dbReference type="Pfam" id="PF08246">
    <property type="entry name" value="Inhibitor_I29"/>
    <property type="match status" value="2"/>
</dbReference>
<evidence type="ECO:0000256" key="3">
    <source>
        <dbReference type="ARBA" id="ARBA00022801"/>
    </source>
</evidence>
<keyword evidence="3" id="KW-0378">Hydrolase</keyword>
<dbReference type="InterPro" id="IPR038765">
    <property type="entry name" value="Papain-like_cys_pep_sf"/>
</dbReference>
<keyword evidence="4" id="KW-0788">Thiol protease</keyword>
<dbReference type="Gene3D" id="3.90.70.10">
    <property type="entry name" value="Cysteine proteinases"/>
    <property type="match status" value="2"/>
</dbReference>
<dbReference type="PRINTS" id="PR00705">
    <property type="entry name" value="PAPAIN"/>
</dbReference>
<evidence type="ECO:0000313" key="9">
    <source>
        <dbReference type="Proteomes" id="UP001652620"/>
    </source>
</evidence>
<dbReference type="GeneID" id="105232839"/>
<dbReference type="InterPro" id="IPR025661">
    <property type="entry name" value="Pept_asp_AS"/>
</dbReference>
<organism evidence="9 10">
    <name type="scientific">Bactrocera dorsalis</name>
    <name type="common">Oriental fruit fly</name>
    <name type="synonym">Dacus dorsalis</name>
    <dbReference type="NCBI Taxonomy" id="27457"/>
    <lineage>
        <taxon>Eukaryota</taxon>
        <taxon>Metazoa</taxon>
        <taxon>Ecdysozoa</taxon>
        <taxon>Arthropoda</taxon>
        <taxon>Hexapoda</taxon>
        <taxon>Insecta</taxon>
        <taxon>Pterygota</taxon>
        <taxon>Neoptera</taxon>
        <taxon>Endopterygota</taxon>
        <taxon>Diptera</taxon>
        <taxon>Brachycera</taxon>
        <taxon>Muscomorpha</taxon>
        <taxon>Tephritoidea</taxon>
        <taxon>Tephritidae</taxon>
        <taxon>Bactrocera</taxon>
        <taxon>Bactrocera</taxon>
    </lineage>
</organism>
<dbReference type="InterPro" id="IPR013128">
    <property type="entry name" value="Peptidase_C1A"/>
</dbReference>
<evidence type="ECO:0000256" key="5">
    <source>
        <dbReference type="ARBA" id="ARBA00023145"/>
    </source>
</evidence>
<dbReference type="InterPro" id="IPR039417">
    <property type="entry name" value="Peptidase_C1A_papain-like"/>
</dbReference>
<dbReference type="SMART" id="SM00848">
    <property type="entry name" value="Inhibitor_I29"/>
    <property type="match status" value="2"/>
</dbReference>
<dbReference type="PROSITE" id="PS00639">
    <property type="entry name" value="THIOL_PROTEASE_HIS"/>
    <property type="match status" value="2"/>
</dbReference>
<evidence type="ECO:0000259" key="7">
    <source>
        <dbReference type="SMART" id="SM00645"/>
    </source>
</evidence>
<dbReference type="RefSeq" id="XP_049307574.1">
    <property type="nucleotide sequence ID" value="XM_049451617.1"/>
</dbReference>
<keyword evidence="6" id="KW-1015">Disulfide bond</keyword>
<dbReference type="PANTHER" id="PTHR12411">
    <property type="entry name" value="CYSTEINE PROTEASE FAMILY C1-RELATED"/>
    <property type="match status" value="1"/>
</dbReference>
<evidence type="ECO:0000256" key="1">
    <source>
        <dbReference type="ARBA" id="ARBA00008455"/>
    </source>
</evidence>
<keyword evidence="9" id="KW-1185">Reference proteome</keyword>
<keyword evidence="5" id="KW-0865">Zymogen</keyword>
<protein>
    <submittedName>
        <fullName evidence="10">Cathepsin L</fullName>
    </submittedName>
</protein>
<dbReference type="SUPFAM" id="SSF54001">
    <property type="entry name" value="Cysteine proteinases"/>
    <property type="match status" value="2"/>
</dbReference>
<feature type="domain" description="Cathepsin propeptide inhibitor" evidence="8">
    <location>
        <begin position="1"/>
        <end position="56"/>
    </location>
</feature>
<evidence type="ECO:0000256" key="4">
    <source>
        <dbReference type="ARBA" id="ARBA00022807"/>
    </source>
</evidence>
<dbReference type="InterPro" id="IPR013201">
    <property type="entry name" value="Prot_inhib_I29"/>
</dbReference>
<dbReference type="InterPro" id="IPR000169">
    <property type="entry name" value="Pept_cys_AS"/>
</dbReference>
<sequence length="668" mass="74420">MEHKKHYSNEVEERFRLKIFNENKLKIAKHNQLYAAGKASFKMAVNKYSDMLHNEFRETMNGYNNTLRKQLRSSNRKFTGATFIAPAHVTVPTSVDRRSKGAVTDIKDQGNCGSCWAFSTTGALEGQHFRKTNTLISLSEQNLVDCSGKYGNNGCNGGLMDNAFRYIKDNGGIDTEKSYPYEGIDDSCHYNPSSIGATDREFVDIPAGDEEQLKQAVATIGPVSVGIDASHESFHFYSEGVYNEPACDAEQLDHGVLVVGYGTDPSGQDYWLVKNSWGTTWGDKGYIKMARNKKNQCGIATAASYPICALNNWPIGKRELTNEKRFTTKMRAVLIFMAMFAYASAVSFSDLVKEEWFAYKMEHKKHYSNEVEERFRLKIFNENKLKIAKHNQLYAAGKVSFKMAVNKYSDMLHNEFRETMNGYNNTLRKQLRSSNRKFTGATFIAPAHVTVPTSVDWRSHGAVTDIKDQGHCGSCWAFSTTGALEGQHFRKTNTLVSLSEQNLVDCSGKYGNNGCNGGLMDNAFRYIKDNGGIDTEKSYPYEGIDDSCHYNPSSIGATDRGFVDIPAGDEEKMKQAVATIGPVSVAIDASHESFQFYSEGVYNEPACDAEQLDHGVLVVGYGTDSSGQDYWLVKNSWGTTWGDKGYIKMARNKDNQCGIASASSYPLV</sequence>
<evidence type="ECO:0000313" key="10">
    <source>
        <dbReference type="RefSeq" id="XP_049307574.1"/>
    </source>
</evidence>
<proteinExistence type="inferred from homology"/>
<feature type="domain" description="Peptidase C1A papain C-terminal" evidence="7">
    <location>
        <begin position="91"/>
        <end position="307"/>
    </location>
</feature>
<dbReference type="Proteomes" id="UP001652620">
    <property type="component" value="Chromosome 3"/>
</dbReference>